<dbReference type="PANTHER" id="PTHR43081:SF19">
    <property type="entry name" value="PH-SENSITIVE ADENYLATE CYCLASE RV1264"/>
    <property type="match status" value="1"/>
</dbReference>
<dbReference type="Proteomes" id="UP000238523">
    <property type="component" value="Chromosome"/>
</dbReference>
<reference evidence="2 3" key="1">
    <citation type="submission" date="2017-11" db="EMBL/GenBank/DDBJ databases">
        <title>Complete genome of Rhizobium leguminosarum Norway, an ineffective micro-symbiont.</title>
        <authorList>
            <person name="Hoffrichter A."/>
            <person name="Liang J."/>
            <person name="Brachmann A."/>
            <person name="Marin M."/>
        </authorList>
    </citation>
    <scope>NUCLEOTIDE SEQUENCE [LARGE SCALE GENOMIC DNA]</scope>
    <source>
        <strain evidence="2 3">Norway</strain>
    </source>
</reference>
<dbReference type="InterPro" id="IPR007195">
    <property type="entry name" value="TolB_N"/>
</dbReference>
<dbReference type="PANTHER" id="PTHR43081">
    <property type="entry name" value="ADENYLATE CYCLASE, TERMINAL-DIFFERENTIATION SPECIFIC-RELATED"/>
    <property type="match status" value="1"/>
</dbReference>
<gene>
    <name evidence="2" type="ORF">CUJ84_Chr002114</name>
</gene>
<dbReference type="SUPFAM" id="SSF48452">
    <property type="entry name" value="TPR-like"/>
    <property type="match status" value="1"/>
</dbReference>
<feature type="domain" description="Guanylate cyclase" evidence="1">
    <location>
        <begin position="111"/>
        <end position="218"/>
    </location>
</feature>
<name>A0A2K9Z2I4_RHILE</name>
<dbReference type="Pfam" id="PF00211">
    <property type="entry name" value="Guanylate_cyc"/>
    <property type="match status" value="1"/>
</dbReference>
<sequence>MPDCQRSSTRVVWLALHQQDSTLLMLPQHAISEASASLGEVLQTSVAARKFAYLETAFITSCEQRRLIQPFILCYRSSLPIVGSSTRKSDWQWNETEMRTESSAMQRKLAAILAGDIVGYSRLMAENETTTYAELRSVFDDVIDPAVQHHGGRTFKNSGDGFLATFPSVNEALNAAVEIQNGFDARPLEFRIGINLGDVIEDNGDMYGDGVNVASRLEAMADPGSIFVSGAVVLSADRGRGDKFFRIGRRYAKNLPEPLEVYAVRRAGQRRSRWGGYAALVPHVSTRLGYCLGAASLVLTGIAIQPLPLAAMIGRIPAELSVLAGSERPDPRPSVAVMPFDNMSGEATQAYFADGLTEDITTELARNSELQVIARNSTYAMRNQEADIRKVGEKLGVAYVVEGSARRVGDKLRVAAQLIDVYSGAHLWSRSYDRHIDDIFTVESELTSEIVAHLVSFVRKSEAAEAMKRPTKDLQAYDLVLQARARFTHDSKDAEGLLSARGLFQRALELDPAYAVARANLGMTYIFDVTQNVSGHATDRDLEIGLSEARQSIRLDPNLAMGYQVLSYGLAASGDYAGALQAGHRSVELNPNDPDSMMALAKAQVRFGDYDGALRNAERARRLHPIAPEYYAYVHGQALYAAGRSDEAASVIQECLIRAPQDSNCLLIQTALQAGRSELDKAKATMANLVKAKPDFSLETERNYRRFGDSLLMEQFLADLARAEAPKTVSLQRPVLRS</sequence>
<evidence type="ECO:0000313" key="3">
    <source>
        <dbReference type="Proteomes" id="UP000238523"/>
    </source>
</evidence>
<dbReference type="GO" id="GO:0042597">
    <property type="term" value="C:periplasmic space"/>
    <property type="evidence" value="ECO:0007669"/>
    <property type="project" value="InterPro"/>
</dbReference>
<dbReference type="Pfam" id="PF14559">
    <property type="entry name" value="TPR_19"/>
    <property type="match status" value="1"/>
</dbReference>
<evidence type="ECO:0000313" key="2">
    <source>
        <dbReference type="EMBL" id="AUW42479.1"/>
    </source>
</evidence>
<dbReference type="GO" id="GO:0004016">
    <property type="term" value="F:adenylate cyclase activity"/>
    <property type="evidence" value="ECO:0007669"/>
    <property type="project" value="UniProtKB-ARBA"/>
</dbReference>
<dbReference type="Gene3D" id="3.40.50.10070">
    <property type="entry name" value="TolB, N-terminal domain"/>
    <property type="match status" value="1"/>
</dbReference>
<dbReference type="SMART" id="SM00044">
    <property type="entry name" value="CYCc"/>
    <property type="match status" value="1"/>
</dbReference>
<dbReference type="InterPro" id="IPR029787">
    <property type="entry name" value="Nucleotide_cyclase"/>
</dbReference>
<organism evidence="2 3">
    <name type="scientific">Rhizobium leguminosarum</name>
    <dbReference type="NCBI Taxonomy" id="384"/>
    <lineage>
        <taxon>Bacteria</taxon>
        <taxon>Pseudomonadati</taxon>
        <taxon>Pseudomonadota</taxon>
        <taxon>Alphaproteobacteria</taxon>
        <taxon>Hyphomicrobiales</taxon>
        <taxon>Rhizobiaceae</taxon>
        <taxon>Rhizobium/Agrobacterium group</taxon>
        <taxon>Rhizobium</taxon>
    </lineage>
</organism>
<dbReference type="SUPFAM" id="SSF55073">
    <property type="entry name" value="Nucleotide cyclase"/>
    <property type="match status" value="1"/>
</dbReference>
<protein>
    <submittedName>
        <fullName evidence="2">Adenylate/guanylate cyclase domain-containing protein</fullName>
    </submittedName>
</protein>
<dbReference type="GO" id="GO:0035556">
    <property type="term" value="P:intracellular signal transduction"/>
    <property type="evidence" value="ECO:0007669"/>
    <property type="project" value="InterPro"/>
</dbReference>
<dbReference type="InterPro" id="IPR050697">
    <property type="entry name" value="Adenylyl/Guanylyl_Cyclase_3/4"/>
</dbReference>
<dbReference type="PROSITE" id="PS50125">
    <property type="entry name" value="GUANYLATE_CYCLASE_2"/>
    <property type="match status" value="1"/>
</dbReference>
<dbReference type="AlphaFoldDB" id="A0A2K9Z2I4"/>
<dbReference type="Gene3D" id="1.25.40.10">
    <property type="entry name" value="Tetratricopeptide repeat domain"/>
    <property type="match status" value="1"/>
</dbReference>
<dbReference type="InterPro" id="IPR011990">
    <property type="entry name" value="TPR-like_helical_dom_sf"/>
</dbReference>
<dbReference type="Pfam" id="PF04052">
    <property type="entry name" value="TolB_N"/>
    <property type="match status" value="1"/>
</dbReference>
<dbReference type="InterPro" id="IPR001054">
    <property type="entry name" value="A/G_cyclase"/>
</dbReference>
<dbReference type="GO" id="GO:0015031">
    <property type="term" value="P:protein transport"/>
    <property type="evidence" value="ECO:0007669"/>
    <property type="project" value="InterPro"/>
</dbReference>
<proteinExistence type="predicted"/>
<dbReference type="Gene3D" id="3.30.70.1230">
    <property type="entry name" value="Nucleotide cyclase"/>
    <property type="match status" value="1"/>
</dbReference>
<dbReference type="EMBL" id="CP025012">
    <property type="protein sequence ID" value="AUW42479.1"/>
    <property type="molecule type" value="Genomic_DNA"/>
</dbReference>
<evidence type="ECO:0000259" key="1">
    <source>
        <dbReference type="PROSITE" id="PS50125"/>
    </source>
</evidence>
<dbReference type="GO" id="GO:0006171">
    <property type="term" value="P:cAMP biosynthetic process"/>
    <property type="evidence" value="ECO:0007669"/>
    <property type="project" value="TreeGrafter"/>
</dbReference>
<accession>A0A2K9Z2I4</accession>
<dbReference type="CDD" id="cd07302">
    <property type="entry name" value="CHD"/>
    <property type="match status" value="1"/>
</dbReference>